<dbReference type="KEGG" id="ela:UCREL1_802"/>
<evidence type="ECO:0000313" key="3">
    <source>
        <dbReference type="EMBL" id="EMR72150.1"/>
    </source>
</evidence>
<sequence length="151" mass="17025">MPFFSSRKPEEEVVEEPAPLPEKKHSGLFGSRQHRSPSPTRTNRTTTSVSSHSSEPSRHRSVLSRFGGPGHSNAELDPSIQAARERVMNAERAETEADRALAAARLQVREAREEVKRLELEAAEEARRAKIKQYHAREVSKRGKQLGRHDI</sequence>
<feature type="coiled-coil region" evidence="1">
    <location>
        <begin position="80"/>
        <end position="128"/>
    </location>
</feature>
<evidence type="ECO:0000256" key="2">
    <source>
        <dbReference type="SAM" id="MobiDB-lite"/>
    </source>
</evidence>
<evidence type="ECO:0000256" key="1">
    <source>
        <dbReference type="SAM" id="Coils"/>
    </source>
</evidence>
<organism evidence="3 4">
    <name type="scientific">Eutypa lata (strain UCR-EL1)</name>
    <name type="common">Grapevine dieback disease fungus</name>
    <name type="synonym">Eutypa armeniacae</name>
    <dbReference type="NCBI Taxonomy" id="1287681"/>
    <lineage>
        <taxon>Eukaryota</taxon>
        <taxon>Fungi</taxon>
        <taxon>Dikarya</taxon>
        <taxon>Ascomycota</taxon>
        <taxon>Pezizomycotina</taxon>
        <taxon>Sordariomycetes</taxon>
        <taxon>Xylariomycetidae</taxon>
        <taxon>Xylariales</taxon>
        <taxon>Diatrypaceae</taxon>
        <taxon>Eutypa</taxon>
    </lineage>
</organism>
<feature type="compositionally biased region" description="Low complexity" evidence="2">
    <location>
        <begin position="36"/>
        <end position="54"/>
    </location>
</feature>
<dbReference type="AlphaFoldDB" id="M7TZR7"/>
<name>M7TZR7_EUTLA</name>
<protein>
    <submittedName>
        <fullName evidence="3">Uncharacterized protein</fullName>
    </submittedName>
</protein>
<gene>
    <name evidence="3" type="ORF">UCREL1_802</name>
</gene>
<reference evidence="4" key="1">
    <citation type="journal article" date="2013" name="Genome Announc.">
        <title>Draft genome sequence of the grapevine dieback fungus Eutypa lata UCR-EL1.</title>
        <authorList>
            <person name="Blanco-Ulate B."/>
            <person name="Rolshausen P.E."/>
            <person name="Cantu D."/>
        </authorList>
    </citation>
    <scope>NUCLEOTIDE SEQUENCE [LARGE SCALE GENOMIC DNA]</scope>
    <source>
        <strain evidence="4">UCR-EL1</strain>
    </source>
</reference>
<keyword evidence="4" id="KW-1185">Reference proteome</keyword>
<dbReference type="Proteomes" id="UP000012174">
    <property type="component" value="Unassembled WGS sequence"/>
</dbReference>
<dbReference type="OMA" id="HSLFHRN"/>
<dbReference type="eggNOG" id="ENOG502SAN2">
    <property type="taxonomic scope" value="Eukaryota"/>
</dbReference>
<evidence type="ECO:0000313" key="4">
    <source>
        <dbReference type="Proteomes" id="UP000012174"/>
    </source>
</evidence>
<dbReference type="EMBL" id="KB705515">
    <property type="protein sequence ID" value="EMR72150.1"/>
    <property type="molecule type" value="Genomic_DNA"/>
</dbReference>
<proteinExistence type="predicted"/>
<dbReference type="HOGENOM" id="CLU_116414_1_0_1"/>
<keyword evidence="1" id="KW-0175">Coiled coil</keyword>
<feature type="region of interest" description="Disordered" evidence="2">
    <location>
        <begin position="1"/>
        <end position="77"/>
    </location>
</feature>
<accession>M7TZR7</accession>